<gene>
    <name evidence="1" type="ORF">HWQ67_08770</name>
</gene>
<protein>
    <submittedName>
        <fullName evidence="1">DUF169 domain-containing protein</fullName>
    </submittedName>
</protein>
<dbReference type="RefSeq" id="WP_425340713.1">
    <property type="nucleotide sequence ID" value="NZ_JABXWD010000136.1"/>
</dbReference>
<dbReference type="InterPro" id="IPR003748">
    <property type="entry name" value="DUF169"/>
</dbReference>
<dbReference type="EMBL" id="JABXWD010000136">
    <property type="protein sequence ID" value="MBV6341677.1"/>
    <property type="molecule type" value="Genomic_DNA"/>
</dbReference>
<reference evidence="1 2" key="1">
    <citation type="journal article" date="2020" name="J Geophys Res Biogeosci">
        <title>Magnetotaxis as an Adaptation to Enable Bacterial Shuttling of Microbial Sulfur and Sulfur Cycling Across Aquatic Oxic#Anoxic Interfaces.</title>
        <authorList>
            <person name="Li J."/>
            <person name="Liu P."/>
            <person name="Wang J."/>
            <person name="Roberts A.P."/>
            <person name="Pan Y."/>
        </authorList>
    </citation>
    <scope>NUCLEOTIDE SEQUENCE [LARGE SCALE GENOMIC DNA]</scope>
    <source>
        <strain evidence="1 2">MYR-1_YQ</strain>
    </source>
</reference>
<keyword evidence="2" id="KW-1185">Reference proteome</keyword>
<dbReference type="PANTHER" id="PTHR37954:SF3">
    <property type="entry name" value="DUF169 DOMAIN-CONTAINING PROTEIN"/>
    <property type="match status" value="1"/>
</dbReference>
<proteinExistence type="predicted"/>
<organism evidence="1 2">
    <name type="scientific">Candidatus Magnetobacterium casense</name>
    <dbReference type="NCBI Taxonomy" id="1455061"/>
    <lineage>
        <taxon>Bacteria</taxon>
        <taxon>Pseudomonadati</taxon>
        <taxon>Nitrospirota</taxon>
        <taxon>Thermodesulfovibrionia</taxon>
        <taxon>Thermodesulfovibrionales</taxon>
        <taxon>Candidatus Magnetobacteriaceae</taxon>
        <taxon>Candidatus Magnetobacterium</taxon>
    </lineage>
</organism>
<dbReference type="Proteomes" id="UP001196980">
    <property type="component" value="Unassembled WGS sequence"/>
</dbReference>
<name>A0ABS6RZ27_9BACT</name>
<dbReference type="Pfam" id="PF02596">
    <property type="entry name" value="DUF169"/>
    <property type="match status" value="1"/>
</dbReference>
<sequence>MEELRLMHYPIAVKFIFDDAELDDFKNNVSHHISVHPITFCQFEIGPRMKGQTILGTKETLGCINARYVFGWKPLDDTEIKSHLKYAKDREQAERFIKAKPRLSEGQLKAFVVSPLADSYFPPDVVHLYCDNMQAYHLVVDYMAAMDVHPLRPALTMNSSACGGCVFAYNENTLNMLTACSGSYNSGKTERGEINVMIPGGHIKPVTRRLLDRKEHQGSSSVTRPGDLFPGADVCKNCGLISFIKSKDRKNPPSD</sequence>
<dbReference type="PANTHER" id="PTHR37954">
    <property type="entry name" value="BLL4979 PROTEIN"/>
    <property type="match status" value="1"/>
</dbReference>
<evidence type="ECO:0000313" key="1">
    <source>
        <dbReference type="EMBL" id="MBV6341677.1"/>
    </source>
</evidence>
<evidence type="ECO:0000313" key="2">
    <source>
        <dbReference type="Proteomes" id="UP001196980"/>
    </source>
</evidence>
<accession>A0ABS6RZ27</accession>
<comment type="caution">
    <text evidence="1">The sequence shown here is derived from an EMBL/GenBank/DDBJ whole genome shotgun (WGS) entry which is preliminary data.</text>
</comment>